<keyword evidence="2" id="KW-1185">Reference proteome</keyword>
<sequence>TCSQGSFCQRYRAYIKEVQGTGAQLHFVEPGSLLQRSGHEVQFRISHRQGGGILEPLELSLVFFRAAKSGEPETPGACGVLRISILAPGERRFRPREGDVAMVPESGLEPDLLAVQSEEAMALMTAGDCSARLRYDPLELDLLRSGRILQTLNARHFLNFEQRRSRETGATGARPFLDATDITAGSLWEETFDATLAAVC</sequence>
<dbReference type="Proteomes" id="UP000601435">
    <property type="component" value="Unassembled WGS sequence"/>
</dbReference>
<comment type="caution">
    <text evidence="1">The sequence shown here is derived from an EMBL/GenBank/DDBJ whole genome shotgun (WGS) entry which is preliminary data.</text>
</comment>
<feature type="non-terminal residue" evidence="1">
    <location>
        <position position="1"/>
    </location>
</feature>
<dbReference type="EMBL" id="CAJNJA010044007">
    <property type="protein sequence ID" value="CAE7798525.1"/>
    <property type="molecule type" value="Genomic_DNA"/>
</dbReference>
<gene>
    <name evidence="1" type="ORF">SNEC2469_LOCUS23532</name>
</gene>
<organism evidence="1 2">
    <name type="scientific">Symbiodinium necroappetens</name>
    <dbReference type="NCBI Taxonomy" id="1628268"/>
    <lineage>
        <taxon>Eukaryota</taxon>
        <taxon>Sar</taxon>
        <taxon>Alveolata</taxon>
        <taxon>Dinophyceae</taxon>
        <taxon>Suessiales</taxon>
        <taxon>Symbiodiniaceae</taxon>
        <taxon>Symbiodinium</taxon>
    </lineage>
</organism>
<evidence type="ECO:0000313" key="2">
    <source>
        <dbReference type="Proteomes" id="UP000601435"/>
    </source>
</evidence>
<proteinExistence type="predicted"/>
<accession>A0A812YVG5</accession>
<reference evidence="1" key="1">
    <citation type="submission" date="2021-02" db="EMBL/GenBank/DDBJ databases">
        <authorList>
            <person name="Dougan E. K."/>
            <person name="Rhodes N."/>
            <person name="Thang M."/>
            <person name="Chan C."/>
        </authorList>
    </citation>
    <scope>NUCLEOTIDE SEQUENCE</scope>
</reference>
<dbReference type="AlphaFoldDB" id="A0A812YVG5"/>
<evidence type="ECO:0000313" key="1">
    <source>
        <dbReference type="EMBL" id="CAE7798525.1"/>
    </source>
</evidence>
<protein>
    <submittedName>
        <fullName evidence="1">Uncharacterized protein</fullName>
    </submittedName>
</protein>
<name>A0A812YVG5_9DINO</name>